<evidence type="ECO:0000313" key="4">
    <source>
        <dbReference type="Proteomes" id="UP000603453"/>
    </source>
</evidence>
<evidence type="ECO:0000256" key="1">
    <source>
        <dbReference type="RuleBase" id="RU363044"/>
    </source>
</evidence>
<proteinExistence type="inferred from homology"/>
<sequence length="277" mass="31428">MSELKVVILDEISMISSRQFLWIDKRLRDIFRNDKTFGGLHMLVFGDFLQLPPVHDSAVYSGFPKNPTKHLRVTELWHPFHINRLTQIMRQRDDAKFALALNNTARGTMTEDDIALFQSRTFKSVPAHAIERGNLVRLYPTNALVNQCNEEIVSIMKTERFVSIAFDQVLGQGGNVAGKKALLDYASNSDLPYQKTGGLATKLQLQLEARYMITSNIDTLDGLVNGTTGYLKKVDLGLPVNSGRDVADAVYKPLRLWLKMENDSSGQKRRTQFRKLR</sequence>
<keyword evidence="1" id="KW-0233">DNA recombination</keyword>
<keyword evidence="1" id="KW-0234">DNA repair</keyword>
<reference evidence="3" key="1">
    <citation type="submission" date="2020-12" db="EMBL/GenBank/DDBJ databases">
        <title>Metabolic potential, ecology and presence of endohyphal bacteria is reflected in genomic diversity of Mucoromycotina.</title>
        <authorList>
            <person name="Muszewska A."/>
            <person name="Okrasinska A."/>
            <person name="Steczkiewicz K."/>
            <person name="Drgas O."/>
            <person name="Orlowska M."/>
            <person name="Perlinska-Lenart U."/>
            <person name="Aleksandrzak-Piekarczyk T."/>
            <person name="Szatraj K."/>
            <person name="Zielenkiewicz U."/>
            <person name="Pilsyk S."/>
            <person name="Malc E."/>
            <person name="Mieczkowski P."/>
            <person name="Kruszewska J.S."/>
            <person name="Biernat P."/>
            <person name="Pawlowska J."/>
        </authorList>
    </citation>
    <scope>NUCLEOTIDE SEQUENCE</scope>
    <source>
        <strain evidence="3">WA0000017839</strain>
    </source>
</reference>
<accession>A0A8H7UR68</accession>
<organism evidence="3 4">
    <name type="scientific">Mucor saturninus</name>
    <dbReference type="NCBI Taxonomy" id="64648"/>
    <lineage>
        <taxon>Eukaryota</taxon>
        <taxon>Fungi</taxon>
        <taxon>Fungi incertae sedis</taxon>
        <taxon>Mucoromycota</taxon>
        <taxon>Mucoromycotina</taxon>
        <taxon>Mucoromycetes</taxon>
        <taxon>Mucorales</taxon>
        <taxon>Mucorineae</taxon>
        <taxon>Mucoraceae</taxon>
        <taxon>Mucor</taxon>
    </lineage>
</organism>
<dbReference type="EMBL" id="JAEPRD010000481">
    <property type="protein sequence ID" value="KAG2191077.1"/>
    <property type="molecule type" value="Genomic_DNA"/>
</dbReference>
<dbReference type="InterPro" id="IPR051055">
    <property type="entry name" value="PIF1_helicase"/>
</dbReference>
<dbReference type="GO" id="GO:0000723">
    <property type="term" value="P:telomere maintenance"/>
    <property type="evidence" value="ECO:0007669"/>
    <property type="project" value="InterPro"/>
</dbReference>
<name>A0A8H7UR68_9FUNG</name>
<protein>
    <recommendedName>
        <fullName evidence="1">ATP-dependent DNA helicase</fullName>
        <ecNumber evidence="1">5.6.2.3</ecNumber>
    </recommendedName>
</protein>
<keyword evidence="1" id="KW-0227">DNA damage</keyword>
<dbReference type="Proteomes" id="UP000603453">
    <property type="component" value="Unassembled WGS sequence"/>
</dbReference>
<dbReference type="GO" id="GO:0006281">
    <property type="term" value="P:DNA repair"/>
    <property type="evidence" value="ECO:0007669"/>
    <property type="project" value="UniProtKB-KW"/>
</dbReference>
<keyword evidence="1" id="KW-0378">Hydrolase</keyword>
<comment type="similarity">
    <text evidence="1">Belongs to the helicase family.</text>
</comment>
<keyword evidence="1" id="KW-0067">ATP-binding</keyword>
<dbReference type="InterPro" id="IPR010285">
    <property type="entry name" value="DNA_helicase_pif1-like_DEAD"/>
</dbReference>
<dbReference type="EC" id="5.6.2.3" evidence="1"/>
<dbReference type="SUPFAM" id="SSF52540">
    <property type="entry name" value="P-loop containing nucleoside triphosphate hydrolases"/>
    <property type="match status" value="1"/>
</dbReference>
<dbReference type="OrthoDB" id="2288986at2759"/>
<dbReference type="InterPro" id="IPR027417">
    <property type="entry name" value="P-loop_NTPase"/>
</dbReference>
<evidence type="ECO:0000313" key="3">
    <source>
        <dbReference type="EMBL" id="KAG2191077.1"/>
    </source>
</evidence>
<keyword evidence="1" id="KW-0547">Nucleotide-binding</keyword>
<dbReference type="PANTHER" id="PTHR47642">
    <property type="entry name" value="ATP-DEPENDENT DNA HELICASE"/>
    <property type="match status" value="1"/>
</dbReference>
<dbReference type="GO" id="GO:0016787">
    <property type="term" value="F:hydrolase activity"/>
    <property type="evidence" value="ECO:0007669"/>
    <property type="project" value="UniProtKB-KW"/>
</dbReference>
<dbReference type="GO" id="GO:0043139">
    <property type="term" value="F:5'-3' DNA helicase activity"/>
    <property type="evidence" value="ECO:0007669"/>
    <property type="project" value="UniProtKB-EC"/>
</dbReference>
<evidence type="ECO:0000259" key="2">
    <source>
        <dbReference type="Pfam" id="PF05970"/>
    </source>
</evidence>
<dbReference type="Pfam" id="PF05970">
    <property type="entry name" value="PIF1"/>
    <property type="match status" value="1"/>
</dbReference>
<comment type="caution">
    <text evidence="3">The sequence shown here is derived from an EMBL/GenBank/DDBJ whole genome shotgun (WGS) entry which is preliminary data.</text>
</comment>
<feature type="domain" description="DNA helicase Pif1-like DEAD-box helicase" evidence="2">
    <location>
        <begin position="3"/>
        <end position="95"/>
    </location>
</feature>
<dbReference type="AlphaFoldDB" id="A0A8H7UR68"/>
<keyword evidence="4" id="KW-1185">Reference proteome</keyword>
<dbReference type="GO" id="GO:0006310">
    <property type="term" value="P:DNA recombination"/>
    <property type="evidence" value="ECO:0007669"/>
    <property type="project" value="UniProtKB-KW"/>
</dbReference>
<dbReference type="GO" id="GO:0005524">
    <property type="term" value="F:ATP binding"/>
    <property type="evidence" value="ECO:0007669"/>
    <property type="project" value="UniProtKB-KW"/>
</dbReference>
<comment type="cofactor">
    <cofactor evidence="1">
        <name>Mg(2+)</name>
        <dbReference type="ChEBI" id="CHEBI:18420"/>
    </cofactor>
</comment>
<gene>
    <name evidence="3" type="ORF">INT47_004754</name>
</gene>
<comment type="catalytic activity">
    <reaction evidence="1">
        <text>ATP + H2O = ADP + phosphate + H(+)</text>
        <dbReference type="Rhea" id="RHEA:13065"/>
        <dbReference type="ChEBI" id="CHEBI:15377"/>
        <dbReference type="ChEBI" id="CHEBI:15378"/>
        <dbReference type="ChEBI" id="CHEBI:30616"/>
        <dbReference type="ChEBI" id="CHEBI:43474"/>
        <dbReference type="ChEBI" id="CHEBI:456216"/>
        <dbReference type="EC" id="5.6.2.3"/>
    </reaction>
</comment>
<keyword evidence="1" id="KW-0347">Helicase</keyword>
<dbReference type="Gene3D" id="3.40.50.300">
    <property type="entry name" value="P-loop containing nucleotide triphosphate hydrolases"/>
    <property type="match status" value="1"/>
</dbReference>